<keyword evidence="1" id="KW-0812">Transmembrane</keyword>
<dbReference type="EMBL" id="GGEC01093698">
    <property type="protein sequence ID" value="MBX74182.1"/>
    <property type="molecule type" value="Transcribed_RNA"/>
</dbReference>
<organism evidence="2">
    <name type="scientific">Rhizophora mucronata</name>
    <name type="common">Asiatic mangrove</name>
    <dbReference type="NCBI Taxonomy" id="61149"/>
    <lineage>
        <taxon>Eukaryota</taxon>
        <taxon>Viridiplantae</taxon>
        <taxon>Streptophyta</taxon>
        <taxon>Embryophyta</taxon>
        <taxon>Tracheophyta</taxon>
        <taxon>Spermatophyta</taxon>
        <taxon>Magnoliopsida</taxon>
        <taxon>eudicotyledons</taxon>
        <taxon>Gunneridae</taxon>
        <taxon>Pentapetalae</taxon>
        <taxon>rosids</taxon>
        <taxon>fabids</taxon>
        <taxon>Malpighiales</taxon>
        <taxon>Rhizophoraceae</taxon>
        <taxon>Rhizophora</taxon>
    </lineage>
</organism>
<sequence length="33" mass="3932">MVIRGQLKIWAVKLLMYFPFFPLYIGCTLVQKN</sequence>
<reference evidence="2" key="1">
    <citation type="submission" date="2018-02" db="EMBL/GenBank/DDBJ databases">
        <title>Rhizophora mucronata_Transcriptome.</title>
        <authorList>
            <person name="Meera S.P."/>
            <person name="Sreeshan A."/>
            <person name="Augustine A."/>
        </authorList>
    </citation>
    <scope>NUCLEOTIDE SEQUENCE</scope>
    <source>
        <tissue evidence="2">Leaf</tissue>
    </source>
</reference>
<feature type="transmembrane region" description="Helical" evidence="1">
    <location>
        <begin position="12"/>
        <end position="31"/>
    </location>
</feature>
<proteinExistence type="predicted"/>
<protein>
    <submittedName>
        <fullName evidence="2">Uncharacterized protein</fullName>
    </submittedName>
</protein>
<keyword evidence="1" id="KW-1133">Transmembrane helix</keyword>
<accession>A0A2P2R4H1</accession>
<evidence type="ECO:0000313" key="2">
    <source>
        <dbReference type="EMBL" id="MBX74182.1"/>
    </source>
</evidence>
<evidence type="ECO:0000256" key="1">
    <source>
        <dbReference type="SAM" id="Phobius"/>
    </source>
</evidence>
<keyword evidence="1" id="KW-0472">Membrane</keyword>
<dbReference type="AlphaFoldDB" id="A0A2P2R4H1"/>
<name>A0A2P2R4H1_RHIMU</name>